<dbReference type="PROSITE" id="PS50850">
    <property type="entry name" value="MFS"/>
    <property type="match status" value="1"/>
</dbReference>
<evidence type="ECO:0000256" key="5">
    <source>
        <dbReference type="ARBA" id="ARBA00023136"/>
    </source>
</evidence>
<evidence type="ECO:0000256" key="7">
    <source>
        <dbReference type="SAM" id="Phobius"/>
    </source>
</evidence>
<dbReference type="Gene3D" id="1.20.1250.20">
    <property type="entry name" value="MFS general substrate transporter like domains"/>
    <property type="match status" value="2"/>
</dbReference>
<dbReference type="InterPro" id="IPR036259">
    <property type="entry name" value="MFS_trans_sf"/>
</dbReference>
<keyword evidence="2" id="KW-1003">Cell membrane</keyword>
<evidence type="ECO:0000256" key="4">
    <source>
        <dbReference type="ARBA" id="ARBA00022989"/>
    </source>
</evidence>
<feature type="transmembrane region" description="Helical" evidence="7">
    <location>
        <begin position="102"/>
        <end position="120"/>
    </location>
</feature>
<dbReference type="InterPro" id="IPR020846">
    <property type="entry name" value="MFS_dom"/>
</dbReference>
<feature type="transmembrane region" description="Helical" evidence="7">
    <location>
        <begin position="202"/>
        <end position="224"/>
    </location>
</feature>
<dbReference type="GO" id="GO:0005886">
    <property type="term" value="C:plasma membrane"/>
    <property type="evidence" value="ECO:0007669"/>
    <property type="project" value="UniProtKB-SubCell"/>
</dbReference>
<dbReference type="OrthoDB" id="9814237at2"/>
<dbReference type="InterPro" id="IPR050189">
    <property type="entry name" value="MFS_Efflux_Transporters"/>
</dbReference>
<evidence type="ECO:0000256" key="2">
    <source>
        <dbReference type="ARBA" id="ARBA00022475"/>
    </source>
</evidence>
<feature type="transmembrane region" description="Helical" evidence="7">
    <location>
        <begin position="160"/>
        <end position="181"/>
    </location>
</feature>
<gene>
    <name evidence="9" type="ORF">DEJ48_32955</name>
</gene>
<feature type="transmembrane region" description="Helical" evidence="7">
    <location>
        <begin position="71"/>
        <end position="96"/>
    </location>
</feature>
<keyword evidence="4 7" id="KW-1133">Transmembrane helix</keyword>
<evidence type="ECO:0000256" key="1">
    <source>
        <dbReference type="ARBA" id="ARBA00004651"/>
    </source>
</evidence>
<feature type="region of interest" description="Disordered" evidence="6">
    <location>
        <begin position="380"/>
        <end position="402"/>
    </location>
</feature>
<dbReference type="Pfam" id="PF07690">
    <property type="entry name" value="MFS_1"/>
    <property type="match status" value="1"/>
</dbReference>
<evidence type="ECO:0000256" key="3">
    <source>
        <dbReference type="ARBA" id="ARBA00022692"/>
    </source>
</evidence>
<evidence type="ECO:0000313" key="10">
    <source>
        <dbReference type="Proteomes" id="UP000322927"/>
    </source>
</evidence>
<dbReference type="PANTHER" id="PTHR43124:SF3">
    <property type="entry name" value="CHLORAMPHENICOL EFFLUX PUMP RV0191"/>
    <property type="match status" value="1"/>
</dbReference>
<feature type="transmembrane region" description="Helical" evidence="7">
    <location>
        <begin position="267"/>
        <end position="287"/>
    </location>
</feature>
<keyword evidence="3 7" id="KW-0812">Transmembrane</keyword>
<dbReference type="AlphaFoldDB" id="A0A5P2C4H1"/>
<name>A0A5P2C4H1_STRVZ</name>
<proteinExistence type="predicted"/>
<dbReference type="CDD" id="cd17324">
    <property type="entry name" value="MFS_NepI_like"/>
    <property type="match status" value="1"/>
</dbReference>
<dbReference type="SUPFAM" id="SSF103473">
    <property type="entry name" value="MFS general substrate transporter"/>
    <property type="match status" value="1"/>
</dbReference>
<feature type="transmembrane region" description="Helical" evidence="7">
    <location>
        <begin position="293"/>
        <end position="316"/>
    </location>
</feature>
<feature type="transmembrane region" description="Helical" evidence="7">
    <location>
        <begin position="132"/>
        <end position="154"/>
    </location>
</feature>
<dbReference type="Proteomes" id="UP000322927">
    <property type="component" value="Chromosome"/>
</dbReference>
<dbReference type="NCBIfam" id="NF033135">
    <property type="entry name" value="cmx_cmrA"/>
    <property type="match status" value="1"/>
</dbReference>
<accession>A0A5P2C4H1</accession>
<feature type="transmembrane region" description="Helical" evidence="7">
    <location>
        <begin position="236"/>
        <end position="255"/>
    </location>
</feature>
<evidence type="ECO:0000259" key="8">
    <source>
        <dbReference type="PROSITE" id="PS50850"/>
    </source>
</evidence>
<feature type="transmembrane region" description="Helical" evidence="7">
    <location>
        <begin position="328"/>
        <end position="352"/>
    </location>
</feature>
<dbReference type="InterPro" id="IPR011701">
    <property type="entry name" value="MFS"/>
</dbReference>
<reference evidence="9 10" key="1">
    <citation type="submission" date="2018-05" db="EMBL/GenBank/DDBJ databases">
        <title>Streptomyces venezuelae.</title>
        <authorList>
            <person name="Kim W."/>
            <person name="Lee N."/>
            <person name="Cho B.-K."/>
        </authorList>
    </citation>
    <scope>NUCLEOTIDE SEQUENCE [LARGE SCALE GENOMIC DNA]</scope>
    <source>
        <strain evidence="9 10">ATCC 14584</strain>
    </source>
</reference>
<sequence>MPFALYLLGLAVFAQGTSEFMLSGLIPDIARDLSVTVPAAGHLTSAFAVGMIVGAPLMAILSRRFSRRGALLVFLVTFLLVHVVGALTTSFAVLLVTRVVGALANAGFLAVALVTATSMVEPDAKGRATSALLGGVTVACVAGVPAGALLGEAWGWRSAFWAVALLSLPAVLAIARAVPAGTPEAGKAGVLGELGALRGPRLLVTLLLGALVNGATFCTFTYLSPVVTHVAGLGSGWVPAMLALFGVGSFVGVAAAGRLADVRPLPVLVFGSLALLAGWVLFAVTAAHPAAVVVLVLVQGALSFGVGSTLIARALYAAADAPHLAGGFATAAFNVGAALGPWLGGLAISAGLGYRAPLWFSAALVASALVIGGTALGLGKRRPAQVPPSVAAPEPADSRAHP</sequence>
<feature type="transmembrane region" description="Helical" evidence="7">
    <location>
        <begin position="38"/>
        <end position="59"/>
    </location>
</feature>
<protein>
    <submittedName>
        <fullName evidence="9">Chloramphenicol efflux pump</fullName>
    </submittedName>
</protein>
<keyword evidence="5 7" id="KW-0472">Membrane</keyword>
<comment type="subcellular location">
    <subcellularLocation>
        <location evidence="1">Cell membrane</location>
        <topology evidence="1">Multi-pass membrane protein</topology>
    </subcellularLocation>
</comment>
<evidence type="ECO:0000313" key="9">
    <source>
        <dbReference type="EMBL" id="QES37584.1"/>
    </source>
</evidence>
<dbReference type="EMBL" id="CP029192">
    <property type="protein sequence ID" value="QES37584.1"/>
    <property type="molecule type" value="Genomic_DNA"/>
</dbReference>
<feature type="domain" description="Major facilitator superfamily (MFS) profile" evidence="8">
    <location>
        <begin position="4"/>
        <end position="380"/>
    </location>
</feature>
<dbReference type="GO" id="GO:0022857">
    <property type="term" value="F:transmembrane transporter activity"/>
    <property type="evidence" value="ECO:0007669"/>
    <property type="project" value="InterPro"/>
</dbReference>
<organism evidence="9 10">
    <name type="scientific">Streptomyces venezuelae</name>
    <dbReference type="NCBI Taxonomy" id="54571"/>
    <lineage>
        <taxon>Bacteria</taxon>
        <taxon>Bacillati</taxon>
        <taxon>Actinomycetota</taxon>
        <taxon>Actinomycetes</taxon>
        <taxon>Kitasatosporales</taxon>
        <taxon>Streptomycetaceae</taxon>
        <taxon>Streptomyces</taxon>
    </lineage>
</organism>
<dbReference type="PANTHER" id="PTHR43124">
    <property type="entry name" value="PURINE EFFLUX PUMP PBUE"/>
    <property type="match status" value="1"/>
</dbReference>
<feature type="transmembrane region" description="Helical" evidence="7">
    <location>
        <begin position="358"/>
        <end position="378"/>
    </location>
</feature>
<dbReference type="RefSeq" id="WP_150219794.1">
    <property type="nucleotide sequence ID" value="NZ_CP029192.1"/>
</dbReference>
<evidence type="ECO:0000256" key="6">
    <source>
        <dbReference type="SAM" id="MobiDB-lite"/>
    </source>
</evidence>